<evidence type="ECO:0000313" key="1">
    <source>
        <dbReference type="EMBL" id="GBC08261.1"/>
    </source>
</evidence>
<evidence type="ECO:0000313" key="3">
    <source>
        <dbReference type="Proteomes" id="UP000247702"/>
    </source>
</evidence>
<reference evidence="2" key="2">
    <citation type="submission" date="2019-10" db="EMBL/GenBank/DDBJ databases">
        <title>Conservation and host-specific expression of non-tandemly repeated heterogenous ribosome RNA gene in arbuscular mycorrhizal fungi.</title>
        <authorList>
            <person name="Maeda T."/>
            <person name="Kobayashi Y."/>
            <person name="Nakagawa T."/>
            <person name="Ezawa T."/>
            <person name="Yamaguchi K."/>
            <person name="Bino T."/>
            <person name="Nishimoto Y."/>
            <person name="Shigenobu S."/>
            <person name="Kawaguchi M."/>
        </authorList>
    </citation>
    <scope>NUCLEOTIDE SEQUENCE</scope>
    <source>
        <strain evidence="2">HR1</strain>
    </source>
</reference>
<evidence type="ECO:0000313" key="2">
    <source>
        <dbReference type="EMBL" id="GES89941.1"/>
    </source>
</evidence>
<protein>
    <submittedName>
        <fullName evidence="1">Uncharacterized protein</fullName>
    </submittedName>
</protein>
<comment type="caution">
    <text evidence="1">The sequence shown here is derived from an EMBL/GenBank/DDBJ whole genome shotgun (WGS) entry which is preliminary data.</text>
</comment>
<keyword evidence="3" id="KW-1185">Reference proteome</keyword>
<dbReference type="Proteomes" id="UP000615446">
    <property type="component" value="Unassembled WGS sequence"/>
</dbReference>
<accession>A0A2Z6S1A3</accession>
<proteinExistence type="predicted"/>
<gene>
    <name evidence="2" type="ORF">RCL2_001680600</name>
    <name evidence="1" type="ORF">RclHR1_00080038</name>
</gene>
<dbReference type="EMBL" id="BEXD01004203">
    <property type="protein sequence ID" value="GBC08261.1"/>
    <property type="molecule type" value="Genomic_DNA"/>
</dbReference>
<sequence length="114" mass="12439">MVINLPTGNWNISANGWKGSLVIKLDDNGNIKSGSTIFGNNIIGFYDKATGKLTFTRIGESNPENHQIYTGYVFYDAEDHNKWYIAGEFIAYGATGGSASRANFGWLASLLIVP</sequence>
<dbReference type="Proteomes" id="UP000247702">
    <property type="component" value="Unassembled WGS sequence"/>
</dbReference>
<reference evidence="1 3" key="1">
    <citation type="submission" date="2017-11" db="EMBL/GenBank/DDBJ databases">
        <title>The genome of Rhizophagus clarus HR1 reveals common genetic basis of auxotrophy among arbuscular mycorrhizal fungi.</title>
        <authorList>
            <person name="Kobayashi Y."/>
        </authorList>
    </citation>
    <scope>NUCLEOTIDE SEQUENCE [LARGE SCALE GENOMIC DNA]</scope>
    <source>
        <strain evidence="1 3">HR1</strain>
    </source>
</reference>
<dbReference type="EMBL" id="BLAL01000193">
    <property type="protein sequence ID" value="GES89941.1"/>
    <property type="molecule type" value="Genomic_DNA"/>
</dbReference>
<dbReference type="AlphaFoldDB" id="A0A2Z6S1A3"/>
<name>A0A2Z6S1A3_9GLOM</name>
<organism evidence="1 3">
    <name type="scientific">Rhizophagus clarus</name>
    <dbReference type="NCBI Taxonomy" id="94130"/>
    <lineage>
        <taxon>Eukaryota</taxon>
        <taxon>Fungi</taxon>
        <taxon>Fungi incertae sedis</taxon>
        <taxon>Mucoromycota</taxon>
        <taxon>Glomeromycotina</taxon>
        <taxon>Glomeromycetes</taxon>
        <taxon>Glomerales</taxon>
        <taxon>Glomeraceae</taxon>
        <taxon>Rhizophagus</taxon>
    </lineage>
</organism>